<organism evidence="4">
    <name type="scientific">Leptosphaeria maculans (strain JN3 / isolate v23.1.3 / race Av1-4-5-6-7-8)</name>
    <name type="common">Blackleg fungus</name>
    <name type="synonym">Phoma lingam</name>
    <dbReference type="NCBI Taxonomy" id="985895"/>
    <lineage>
        <taxon>Eukaryota</taxon>
        <taxon>Fungi</taxon>
        <taxon>Dikarya</taxon>
        <taxon>Ascomycota</taxon>
        <taxon>Pezizomycotina</taxon>
        <taxon>Dothideomycetes</taxon>
        <taxon>Pleosporomycetidae</taxon>
        <taxon>Pleosporales</taxon>
        <taxon>Pleosporineae</taxon>
        <taxon>Leptosphaeriaceae</taxon>
        <taxon>Plenodomus</taxon>
        <taxon>Plenodomus lingam/Leptosphaeria maculans species complex</taxon>
    </lineage>
</organism>
<keyword evidence="4" id="KW-1185">Reference proteome</keyword>
<feature type="signal peptide" evidence="2">
    <location>
        <begin position="1"/>
        <end position="35"/>
    </location>
</feature>
<dbReference type="SUPFAM" id="SSF81383">
    <property type="entry name" value="F-box domain"/>
    <property type="match status" value="1"/>
</dbReference>
<evidence type="ECO:0000256" key="1">
    <source>
        <dbReference type="SAM" id="MobiDB-lite"/>
    </source>
</evidence>
<evidence type="ECO:0000313" key="4">
    <source>
        <dbReference type="Proteomes" id="UP000002668"/>
    </source>
</evidence>
<dbReference type="OMA" id="YLEITHP"/>
<dbReference type="AlphaFoldDB" id="E5AB95"/>
<dbReference type="EMBL" id="FP929138">
    <property type="protein sequence ID" value="CBY00936.1"/>
    <property type="molecule type" value="Genomic_DNA"/>
</dbReference>
<feature type="compositionally biased region" description="Acidic residues" evidence="1">
    <location>
        <begin position="565"/>
        <end position="592"/>
    </location>
</feature>
<evidence type="ECO:0008006" key="5">
    <source>
        <dbReference type="Google" id="ProtNLM"/>
    </source>
</evidence>
<reference evidence="4" key="1">
    <citation type="journal article" date="2011" name="Nat. Commun.">
        <title>Effector diversification within compartments of the Leptosphaeria maculans genome affected by Repeat-Induced Point mutations.</title>
        <authorList>
            <person name="Rouxel T."/>
            <person name="Grandaubert J."/>
            <person name="Hane J.K."/>
            <person name="Hoede C."/>
            <person name="van de Wouw A.P."/>
            <person name="Couloux A."/>
            <person name="Dominguez V."/>
            <person name="Anthouard V."/>
            <person name="Bally P."/>
            <person name="Bourras S."/>
            <person name="Cozijnsen A.J."/>
            <person name="Ciuffetti L.M."/>
            <person name="Degrave A."/>
            <person name="Dilmaghani A."/>
            <person name="Duret L."/>
            <person name="Fudal I."/>
            <person name="Goodwin S.B."/>
            <person name="Gout L."/>
            <person name="Glaser N."/>
            <person name="Linglin J."/>
            <person name="Kema G.H.J."/>
            <person name="Lapalu N."/>
            <person name="Lawrence C.B."/>
            <person name="May K."/>
            <person name="Meyer M."/>
            <person name="Ollivier B."/>
            <person name="Poulain J."/>
            <person name="Schoch C.L."/>
            <person name="Simon A."/>
            <person name="Spatafora J.W."/>
            <person name="Stachowiak A."/>
            <person name="Turgeon B.G."/>
            <person name="Tyler B.M."/>
            <person name="Vincent D."/>
            <person name="Weissenbach J."/>
            <person name="Amselem J."/>
            <person name="Quesneville H."/>
            <person name="Oliver R.P."/>
            <person name="Wincker P."/>
            <person name="Balesdent M.-H."/>
            <person name="Howlett B.J."/>
        </authorList>
    </citation>
    <scope>NUCLEOTIDE SEQUENCE [LARGE SCALE GENOMIC DNA]</scope>
    <source>
        <strain evidence="4">JN3 / isolate v23.1.3 / race Av1-4-5-6-7-8</strain>
    </source>
</reference>
<protein>
    <recommendedName>
        <fullName evidence="5">F-box domain-containing protein</fullName>
    </recommendedName>
</protein>
<dbReference type="Proteomes" id="UP000002668">
    <property type="component" value="Genome"/>
</dbReference>
<dbReference type="CDD" id="cd09917">
    <property type="entry name" value="F-box_SF"/>
    <property type="match status" value="1"/>
</dbReference>
<evidence type="ECO:0000313" key="3">
    <source>
        <dbReference type="EMBL" id="CBY00936.1"/>
    </source>
</evidence>
<feature type="chain" id="PRO_5003195135" description="F-box domain-containing protein" evidence="2">
    <location>
        <begin position="36"/>
        <end position="592"/>
    </location>
</feature>
<proteinExistence type="predicted"/>
<dbReference type="InterPro" id="IPR036047">
    <property type="entry name" value="F-box-like_dom_sf"/>
</dbReference>
<name>E5AB95_LEPMJ</name>
<feature type="region of interest" description="Disordered" evidence="1">
    <location>
        <begin position="564"/>
        <end position="592"/>
    </location>
</feature>
<dbReference type="VEuPathDB" id="FungiDB:LEMA_P020660.1"/>
<sequence>MPACYRAGTLSRCLLRVLYTLFMASLFNLRATCYGNQYSVTTTRHVILLSWCQTSASAAFPVSNFASPHSPKTAMAATDMPAIFRLPEELLMLVASHLSDSGTPQHLKNFSLVSRKFRPAAQETLHTFANLSVSCGCHPKVNAALRLLRTLFNRPDLACKVRLLRFRTARKDISQLYKSQDFELASLRDRSLLRLQELGYGKSHPWWRSIENTIESAFGGLLLLQLPNLVRLDFCVKDHHRGPTSSECVTGLFGSTCPPASLAYGWRGIKHLTLGDTQMLKCGLELPSLTSLDLKTVSIGTVLRLNGPGCLQGTERLRKLAMTCSIQFADRPLSLHVEKADIQLSNMFDALGCQQLTELTILLINDGYHLDDELGTQLETGYFMDQLCSVEQTLESLSITFEPWDDEGELEWVLEMCIEPKESLKHFTALKRLTIPQEFLFVSSSLHLGQLPAPPGKSCKPRGLPEKLEYLEITHPYEEVLEWATGFLDFSTNISRELPSFSKMVLSCRLDVGMSSDFFTTYVEKVWWRLWVECGIDTFVGEIGGISSSLAALYDGSISERYDTEGDIWTDENSDDEDEEDEEMPDLIDPMD</sequence>
<keyword evidence="2" id="KW-0732">Signal</keyword>
<dbReference type="InParanoid" id="E5AB95"/>
<accession>E5AB95</accession>
<dbReference type="OrthoDB" id="3750626at2759"/>
<evidence type="ECO:0000256" key="2">
    <source>
        <dbReference type="SAM" id="SignalP"/>
    </source>
</evidence>
<dbReference type="eggNOG" id="ENOG502RHR3">
    <property type="taxonomic scope" value="Eukaryota"/>
</dbReference>
<dbReference type="HOGENOM" id="CLU_539840_0_0_1"/>
<gene>
    <name evidence="3" type="ORF">LEMA_P020660.1</name>
</gene>